<feature type="compositionally biased region" description="Basic and acidic residues" evidence="3">
    <location>
        <begin position="150"/>
        <end position="176"/>
    </location>
</feature>
<dbReference type="Gene3D" id="2.40.10.500">
    <property type="match status" value="1"/>
</dbReference>
<name>A0A8B8E475_CRAVI</name>
<dbReference type="Pfam" id="PF01436">
    <property type="entry name" value="NHL"/>
    <property type="match status" value="1"/>
</dbReference>
<feature type="region of interest" description="Disordered" evidence="3">
    <location>
        <begin position="115"/>
        <end position="201"/>
    </location>
</feature>
<protein>
    <submittedName>
        <fullName evidence="5">Uncharacterized protein LOC111132025</fullName>
    </submittedName>
</protein>
<dbReference type="InterPro" id="IPR050952">
    <property type="entry name" value="TRIM-NHL_E3_ligases"/>
</dbReference>
<dbReference type="Gene3D" id="2.120.10.30">
    <property type="entry name" value="TolB, C-terminal domain"/>
    <property type="match status" value="1"/>
</dbReference>
<keyword evidence="4" id="KW-1185">Reference proteome</keyword>
<dbReference type="RefSeq" id="XP_022335362.1">
    <property type="nucleotide sequence ID" value="XM_022479654.1"/>
</dbReference>
<dbReference type="SUPFAM" id="SSF101898">
    <property type="entry name" value="NHL repeat"/>
    <property type="match status" value="1"/>
</dbReference>
<dbReference type="Proteomes" id="UP000694844">
    <property type="component" value="Chromosome 5"/>
</dbReference>
<dbReference type="PANTHER" id="PTHR24104">
    <property type="entry name" value="E3 UBIQUITIN-PROTEIN LIGASE NHLRC1-RELATED"/>
    <property type="match status" value="1"/>
</dbReference>
<dbReference type="GO" id="GO:0000209">
    <property type="term" value="P:protein polyubiquitination"/>
    <property type="evidence" value="ECO:0007669"/>
    <property type="project" value="TreeGrafter"/>
</dbReference>
<feature type="compositionally biased region" description="Polar residues" evidence="3">
    <location>
        <begin position="27"/>
        <end position="41"/>
    </location>
</feature>
<dbReference type="PROSITE" id="PS51125">
    <property type="entry name" value="NHL"/>
    <property type="match status" value="1"/>
</dbReference>
<evidence type="ECO:0000256" key="2">
    <source>
        <dbReference type="PROSITE-ProRule" id="PRU00504"/>
    </source>
</evidence>
<dbReference type="InterPro" id="IPR011042">
    <property type="entry name" value="6-blade_b-propeller_TolB-like"/>
</dbReference>
<sequence length="390" mass="44060">MEKLANLFHHNHHDSHSHEQQGKHNGKNGNKTPPEFQSNPVDATRIPCGAGVLDLCLLGKDQVGVCTYAKKEIEVYDMKRTKVIGLSATGFPQYLDKTNVGLVFTDLDTNSIFQATYSPSMPNEDKKDVEMVPKKKEKGDLKKKTGSSKSSEKDMKTGKKQTKEKTKVKEDEKMEVDAEDDAPEKGGKSNDDSETTGLNANKRDIKAESLVATGDWIPRGLHSTKNGDIIVCLWNGQRNEKSHGKVVKYSKAGKVVKEFDTHNHKPFFSCPMYITESKHEDICVSDWKRKSVIVVTQSSSKKFEYEGHKDQNDEEKQFDPRGLCVDSFNHIIVADYWYHRLHIIDDRGHFLRYIVYDNIRGPTGLCIDENNTLYVGELGGKCVSVTKYLK</sequence>
<dbReference type="GeneID" id="111132025"/>
<dbReference type="GO" id="GO:0061630">
    <property type="term" value="F:ubiquitin protein ligase activity"/>
    <property type="evidence" value="ECO:0007669"/>
    <property type="project" value="TreeGrafter"/>
</dbReference>
<evidence type="ECO:0000256" key="3">
    <source>
        <dbReference type="SAM" id="MobiDB-lite"/>
    </source>
</evidence>
<dbReference type="GO" id="GO:0043161">
    <property type="term" value="P:proteasome-mediated ubiquitin-dependent protein catabolic process"/>
    <property type="evidence" value="ECO:0007669"/>
    <property type="project" value="TreeGrafter"/>
</dbReference>
<evidence type="ECO:0000313" key="5">
    <source>
        <dbReference type="RefSeq" id="XP_022335362.1"/>
    </source>
</evidence>
<feature type="region of interest" description="Disordered" evidence="3">
    <location>
        <begin position="8"/>
        <end position="41"/>
    </location>
</feature>
<proteinExistence type="predicted"/>
<reference evidence="5" key="1">
    <citation type="submission" date="2025-08" db="UniProtKB">
        <authorList>
            <consortium name="RefSeq"/>
        </authorList>
    </citation>
    <scope>IDENTIFICATION</scope>
    <source>
        <tissue evidence="5">Whole sample</tissue>
    </source>
</reference>
<evidence type="ECO:0000313" key="4">
    <source>
        <dbReference type="Proteomes" id="UP000694844"/>
    </source>
</evidence>
<dbReference type="AlphaFoldDB" id="A0A8B8E475"/>
<gene>
    <name evidence="5" type="primary">LOC111132025</name>
</gene>
<feature type="compositionally biased region" description="Basic and acidic residues" evidence="3">
    <location>
        <begin position="123"/>
        <end position="143"/>
    </location>
</feature>
<dbReference type="OrthoDB" id="6161541at2759"/>
<dbReference type="PANTHER" id="PTHR24104:SF57">
    <property type="entry name" value="BEE-MILK PROTEIN"/>
    <property type="match status" value="1"/>
</dbReference>
<keyword evidence="1" id="KW-0677">Repeat</keyword>
<dbReference type="KEGG" id="cvn:111132025"/>
<feature type="repeat" description="NHL" evidence="2">
    <location>
        <begin position="320"/>
        <end position="347"/>
    </location>
</feature>
<evidence type="ECO:0000256" key="1">
    <source>
        <dbReference type="ARBA" id="ARBA00022737"/>
    </source>
</evidence>
<dbReference type="InterPro" id="IPR001258">
    <property type="entry name" value="NHL_repeat"/>
</dbReference>
<accession>A0A8B8E475</accession>
<organism evidence="4 5">
    <name type="scientific">Crassostrea virginica</name>
    <name type="common">Eastern oyster</name>
    <dbReference type="NCBI Taxonomy" id="6565"/>
    <lineage>
        <taxon>Eukaryota</taxon>
        <taxon>Metazoa</taxon>
        <taxon>Spiralia</taxon>
        <taxon>Lophotrochozoa</taxon>
        <taxon>Mollusca</taxon>
        <taxon>Bivalvia</taxon>
        <taxon>Autobranchia</taxon>
        <taxon>Pteriomorphia</taxon>
        <taxon>Ostreida</taxon>
        <taxon>Ostreoidea</taxon>
        <taxon>Ostreidae</taxon>
        <taxon>Crassostrea</taxon>
    </lineage>
</organism>